<evidence type="ECO:0000256" key="1">
    <source>
        <dbReference type="SAM" id="MobiDB-lite"/>
    </source>
</evidence>
<dbReference type="Gene3D" id="1.10.287.1060">
    <property type="entry name" value="ESAT-6-like"/>
    <property type="match status" value="1"/>
</dbReference>
<evidence type="ECO:0000313" key="4">
    <source>
        <dbReference type="Proteomes" id="UP001447516"/>
    </source>
</evidence>
<name>A0ABV0AJM6_9ACTN</name>
<accession>A0ABV0AJM6</accession>
<organism evidence="3 4">
    <name type="scientific">Microbispora maris</name>
    <dbReference type="NCBI Taxonomy" id="3144104"/>
    <lineage>
        <taxon>Bacteria</taxon>
        <taxon>Bacillati</taxon>
        <taxon>Actinomycetota</taxon>
        <taxon>Actinomycetes</taxon>
        <taxon>Streptosporangiales</taxon>
        <taxon>Streptosporangiaceae</taxon>
        <taxon>Microbispora</taxon>
    </lineage>
</organism>
<protein>
    <submittedName>
        <fullName evidence="3">Transglycosylase SLT domain-containing protein</fullName>
    </submittedName>
</protein>
<dbReference type="SUPFAM" id="SSF53955">
    <property type="entry name" value="Lysozyme-like"/>
    <property type="match status" value="1"/>
</dbReference>
<reference evidence="3 4" key="1">
    <citation type="submission" date="2024-05" db="EMBL/GenBank/DDBJ databases">
        <title>Microbispora sp.ZYX-F-249.</title>
        <authorList>
            <person name="Xie H."/>
        </authorList>
    </citation>
    <scope>NUCLEOTIDE SEQUENCE [LARGE SCALE GENOMIC DNA]</scope>
    <source>
        <strain evidence="3 4">ZYX-F-249</strain>
    </source>
</reference>
<dbReference type="Pfam" id="PF06013">
    <property type="entry name" value="WXG100"/>
    <property type="match status" value="1"/>
</dbReference>
<dbReference type="InterPro" id="IPR036689">
    <property type="entry name" value="ESAT-6-like_sf"/>
</dbReference>
<evidence type="ECO:0000259" key="2">
    <source>
        <dbReference type="Pfam" id="PF01464"/>
    </source>
</evidence>
<gene>
    <name evidence="3" type="ORF">AAH991_09970</name>
</gene>
<dbReference type="InterPro" id="IPR008258">
    <property type="entry name" value="Transglycosylase_SLT_dom_1"/>
</dbReference>
<dbReference type="Pfam" id="PF01464">
    <property type="entry name" value="SLT"/>
    <property type="match status" value="1"/>
</dbReference>
<feature type="region of interest" description="Disordered" evidence="1">
    <location>
        <begin position="198"/>
        <end position="258"/>
    </location>
</feature>
<feature type="domain" description="Transglycosylase SLT" evidence="2">
    <location>
        <begin position="285"/>
        <end position="355"/>
    </location>
</feature>
<dbReference type="SUPFAM" id="SSF140453">
    <property type="entry name" value="EsxAB dimer-like"/>
    <property type="match status" value="1"/>
</dbReference>
<dbReference type="EMBL" id="JBDJAW010000006">
    <property type="protein sequence ID" value="MEN3535424.1"/>
    <property type="molecule type" value="Genomic_DNA"/>
</dbReference>
<dbReference type="InterPro" id="IPR023346">
    <property type="entry name" value="Lysozyme-like_dom_sf"/>
</dbReference>
<dbReference type="Proteomes" id="UP001447516">
    <property type="component" value="Unassembled WGS sequence"/>
</dbReference>
<evidence type="ECO:0000313" key="3">
    <source>
        <dbReference type="EMBL" id="MEN3535424.1"/>
    </source>
</evidence>
<dbReference type="Gene3D" id="1.10.530.10">
    <property type="match status" value="1"/>
</dbReference>
<feature type="compositionally biased region" description="Gly residues" evidence="1">
    <location>
        <begin position="232"/>
        <end position="243"/>
    </location>
</feature>
<dbReference type="RefSeq" id="WP_346225477.1">
    <property type="nucleotide sequence ID" value="NZ_JBDJAW010000006.1"/>
</dbReference>
<sequence length="374" mass="38936">MSGVGDLPGGAELAAMAEKVSGDPGGIRDIAKKWRGAAVDAQDYAGGVGRAVRTVDAAWQGLSADAFVGYMNRYGKAADGLHDALVTCAGALEKVATALESAKSKIDGICAGVVADAAAYRTRNKDVTDEELDKGLRAIVSRGVEDARPHLEQVTTAVGDAAKTLGTRLGADYRDGALTFAKIPDPGKQDFVPRQGHKVDWRRDPGYTGHTGAPGDKAHPTYASYGQTSLSGGAGGTGGGYGPSGPPPPGGGPAPTGQVKEWIDQAVAILRAQGYPAEKMNRDDIWMIIRHESGGNPHAINNWDSNAAAGTPSKGLMQTIDPTFNRWSLPGHKDIWNPVDNIVAGVRYAIERYGSVSAVPGVVGMKTGTGYRGY</sequence>
<comment type="caution">
    <text evidence="3">The sequence shown here is derived from an EMBL/GenBank/DDBJ whole genome shotgun (WGS) entry which is preliminary data.</text>
</comment>
<proteinExistence type="predicted"/>
<dbReference type="InterPro" id="IPR010310">
    <property type="entry name" value="T7SS_ESAT-6-like"/>
</dbReference>
<keyword evidence="4" id="KW-1185">Reference proteome</keyword>
<dbReference type="CDD" id="cd13402">
    <property type="entry name" value="LT_TF-like"/>
    <property type="match status" value="1"/>
</dbReference>